<sequence length="2540" mass="274357">MDEPRTAARATDPEDAFRAVRVGDAVPGGSLPKGGGAIRAIGEKFAADPARGTGRMTVPLTLSAARDLTPALTLTYDSGAGNGPFGMGWQLSLPAVTRRTDNGLPRYLDDDPDAETTADVFLLTGADDLVPVPPGPDGDGTAHPGYRVRRYRPRVEGDFTRIERWTRTADGDVHWRTLSADNLLNVYGRDTASRIADPADPRRVFGWLLCETRDDRGNAVHYRYLAEDATGVDRTAPHERGRGAADDPRRHVARYPYSVRYGNRVPLLDADGRRPVDVSAEQLRDARWMFELVLDYGGHDDAAPTPAPTGPWACRADPFSTHRPGFEVRTYRLCRRALMFHHFPGEPGVGADCLVAATAFGYRAGPDAQGVPGDTARGHVGGSFLESVTVSGFRRAPGGGYTTRSLPPLTFTYTRAEIDTRVRRLDAGSLENLPAGLDETAYDWVDLDGEGLSGALSVRDDAWYYKPNLGGGSLGPLRRLATLPSPPAGPGRELTDLDGDGRLDLVRLDGEPRGFHARTADGDWEPFAPFASAPAPVLAAEPGTGAAPPRLVDLTGDGLADLLTADDTGVVWYPSLGARGFGGPRGAPHPDEDGTGPRPLLADSTRTLFLADMSGDGLTDLVRIGNGEIRYWPSLGHGRFGAPVVMSDAPPLATPEEYDPRRVRLADVDGSGTTDLLYLAPDGVRLWYNRSGNGWSPANRLPDLPHLGHPAQVRVADLLGNGTACLVWSSPLPADAGDPLRYIDLMGGTKPHLLTGADNHMGAETRVRYAPSTAFYLADRRAGRPWHTRLPFPVHVVAEQEHLDHVRRTRFTTRYSYHHGHYDGVEREFAGFALIERQDTEAYEGYAAEVARTGGAQETDPALYQPPVTTRSWFHTGAHPDGPGLLEKLTAGFYLGQRHLPDPELPDGLDPGELRECLRALRGHPLRTEVYSFDGSPDQDHPYTVTETAYAVERLQPRGPARPVFLVEERATMTRGYDRDPADPRVTHTVVLEHGPHGEVLRSASVVHGRRVADPALPAEVTRDQCRTHIVCTETRYTPDLDTQAPVPVHRLGRPFETRSSEITGLVPAGAAFTLRELREGIDRAAPLAYEDDPDGTGVQRRPLAVRRALFRDDALAPLPLGHWDTLALPYEEYRLAFTAHLVADRYGGQITDADLTAAGYVRLPDGDDWWIPSGTGVHPPGDPAGRFYRTVGTKDPFGVTTVADFDAHDLLPVRRRVLQADWNTVELANDYRVLAPVRLTDPNGNRSAVAYDELGLVVRTALLGKEGAGEGDTLDDPTTRLEYDLFRWDRHRAPNTTRVLARERHGDPGSPLRESYTHLDGAGTPALVKTRTAPGEALVPGPGGTPGTVQASPRWIGTGRTVVTNKGLPVKQYEPYFSPTHEYDPEEAMRAIGSTAIRYYDPVGRPVRTDLPDGTFTRTGFRQWSTVSHDANDTVLDSRWYAERGRPDPRTEPEPQDPGRRAAWLAARHAGTPAEAHLDSLGRPVLTVERHEDGTTVAARTETDLTGRRTALFDALGRTVASGFTGMAGTPVVLDSAERGRRWTFTDIAGHLVRTWDEHGQVLRAEYDALRRPVTGLRSDGGGPETVFQHAVYGDRHPEAAERNLLGTVHQVFDTDGSTRVHRADLHGIPTEVERVFTRDHTADPDWRPVTAATGYQAVQSAAAPLLDTGAAFTSTTAHDALGRPVRLTLPDGTALVPRYDESGLPASLAAHLPGRAEPVTFLQEQDYDALGRRRSARFGNGVPTSFAYDPATSRLTGVLTGPATAPLQDLRYTYDPVGNITEVRDDAQQTHFFANQVVAPGSRYTYDALYRLVRATGREHAGGANDTTRTDTDTEAVSGLPHANDAAAVRAYTETYAYDPLGNLTVLRHRAAQDLWTRRYRYTYQDDPADRTNRLLATSCPGDPEAGPYTATYDHDALGRMTRLSGTAPGELVWDAFDRLRRVELGGGGTAYYRYGAGGERTRKVTERPGGEVVEHLYLGPLEIRRRRQGTAAPFYERHTLHLSDNTGRVAQVDIKRRDDRGADPANPLDVPLVRYQYGDHLGSAVLETDDTGRPVSYEEYHPYGTTAYRSGRPDADLSLKRYRFAGKERDEETGLYRVGARYYAPWLGRWTSPDPAGFADGLNLYRYCGNNPVMFTDPDGHGKKRKPQPGDLNPAGNVTNLLYKLPKGRKAPVLTGADFEKILPPNNPQHPYTPGSAVFVRWETRSGGVRVPIFNAEWLDPETGKPRLPRVGEPGYVATWSSQHPPEYGTPGDPSTIKTIKEHVSPRAQDALVGDAARAQSGSTPTMVSPKAVSDTKTPGDNAATRALKAQLAAGKPVDEVEDIALPSLARMNQANQAHGSPVPKGSAERATLEQLGYKFQEERLGEVEDKIAAHTGGGSGGGTAPGSASGLAPSRLRRFGAGASGVGNTLAEAVVPGFGEAVLVGTYAESFVIGTLGYTSGALPAVASAISAAPATFAWAVTLPAMGGAAAGTAVEETLRGAGAGQAVSLGAAVAGAALMGAAIGTLVPIPGVSTAVGAGIGALIGVAGYALSKWL</sequence>
<feature type="region of interest" description="Disordered" evidence="6">
    <location>
        <begin position="2281"/>
        <end position="2303"/>
    </location>
</feature>
<dbReference type="InterPro" id="IPR022385">
    <property type="entry name" value="Rhs_assc_core"/>
</dbReference>
<dbReference type="Pfam" id="PF25023">
    <property type="entry name" value="TEN_YD-shell"/>
    <property type="match status" value="1"/>
</dbReference>
<evidence type="ECO:0000259" key="8">
    <source>
        <dbReference type="Pfam" id="PF12255"/>
    </source>
</evidence>
<proteinExistence type="predicted"/>
<evidence type="ECO:0000256" key="2">
    <source>
        <dbReference type="ARBA" id="ARBA00022525"/>
    </source>
</evidence>
<evidence type="ECO:0000256" key="5">
    <source>
        <dbReference type="ARBA" id="ARBA00023026"/>
    </source>
</evidence>
<name>A0A919AJR7_9ACTN</name>
<dbReference type="Pfam" id="PF12255">
    <property type="entry name" value="TcdB_toxin_midC"/>
    <property type="match status" value="1"/>
</dbReference>
<feature type="domain" description="Teneurin-like YD-shell" evidence="10">
    <location>
        <begin position="2041"/>
        <end position="2136"/>
    </location>
</feature>
<dbReference type="NCBIfam" id="TIGR03696">
    <property type="entry name" value="Rhs_assc_core"/>
    <property type="match status" value="1"/>
</dbReference>
<feature type="region of interest" description="Disordered" evidence="6">
    <location>
        <begin position="2376"/>
        <end position="2395"/>
    </location>
</feature>
<evidence type="ECO:0000256" key="3">
    <source>
        <dbReference type="ARBA" id="ARBA00022729"/>
    </source>
</evidence>
<dbReference type="InterPro" id="IPR003284">
    <property type="entry name" value="Sal_SpvB"/>
</dbReference>
<evidence type="ECO:0000259" key="9">
    <source>
        <dbReference type="Pfam" id="PF12256"/>
    </source>
</evidence>
<dbReference type="InterPro" id="IPR022045">
    <property type="entry name" value="TcdB_toxin_mid/N"/>
</dbReference>
<dbReference type="InterPro" id="IPR028994">
    <property type="entry name" value="Integrin_alpha_N"/>
</dbReference>
<dbReference type="RefSeq" id="WP_190205751.1">
    <property type="nucleotide sequence ID" value="NZ_BNBI01000008.1"/>
</dbReference>
<evidence type="ECO:0000256" key="6">
    <source>
        <dbReference type="SAM" id="MobiDB-lite"/>
    </source>
</evidence>
<dbReference type="PANTHER" id="PTHR32305:SF15">
    <property type="entry name" value="PROTEIN RHSA-RELATED"/>
    <property type="match status" value="1"/>
</dbReference>
<keyword evidence="7" id="KW-0472">Membrane</keyword>
<evidence type="ECO:0000313" key="12">
    <source>
        <dbReference type="Proteomes" id="UP000630718"/>
    </source>
</evidence>
<dbReference type="Pfam" id="PF12256">
    <property type="entry name" value="TcdB_toxin_midN"/>
    <property type="match status" value="1"/>
</dbReference>
<dbReference type="InterPro" id="IPR050708">
    <property type="entry name" value="T6SS_VgrG/RHS"/>
</dbReference>
<keyword evidence="4" id="KW-0677">Repeat</keyword>
<reference evidence="11" key="1">
    <citation type="journal article" date="2014" name="Int. J. Syst. Evol. Microbiol.">
        <title>Complete genome sequence of Corynebacterium casei LMG S-19264T (=DSM 44701T), isolated from a smear-ripened cheese.</title>
        <authorList>
            <consortium name="US DOE Joint Genome Institute (JGI-PGF)"/>
            <person name="Walter F."/>
            <person name="Albersmeier A."/>
            <person name="Kalinowski J."/>
            <person name="Ruckert C."/>
        </authorList>
    </citation>
    <scope>NUCLEOTIDE SEQUENCE</scope>
    <source>
        <strain evidence="11">JCM 4477</strain>
    </source>
</reference>
<feature type="compositionally biased region" description="Basic and acidic residues" evidence="6">
    <location>
        <begin position="1441"/>
        <end position="1461"/>
    </location>
</feature>
<gene>
    <name evidence="11" type="ORF">GCM10018772_40500</name>
</gene>
<dbReference type="Proteomes" id="UP000630718">
    <property type="component" value="Unassembled WGS sequence"/>
</dbReference>
<keyword evidence="5" id="KW-0843">Virulence</keyword>
<feature type="compositionally biased region" description="Gly residues" evidence="6">
    <location>
        <begin position="2379"/>
        <end position="2388"/>
    </location>
</feature>
<accession>A0A919AJR7</accession>
<dbReference type="SUPFAM" id="SSF69318">
    <property type="entry name" value="Integrin alpha N-terminal domain"/>
    <property type="match status" value="1"/>
</dbReference>
<dbReference type="Pfam" id="PF13517">
    <property type="entry name" value="FG-GAP_3"/>
    <property type="match status" value="1"/>
</dbReference>
<keyword evidence="3" id="KW-0732">Signal</keyword>
<feature type="domain" description="Insecticide toxin TcdB middle/N-terminal" evidence="9">
    <location>
        <begin position="711"/>
        <end position="842"/>
    </location>
</feature>
<dbReference type="PANTHER" id="PTHR32305">
    <property type="match status" value="1"/>
</dbReference>
<keyword evidence="12" id="KW-1185">Reference proteome</keyword>
<evidence type="ECO:0000256" key="4">
    <source>
        <dbReference type="ARBA" id="ARBA00022737"/>
    </source>
</evidence>
<comment type="subcellular location">
    <subcellularLocation>
        <location evidence="1">Secreted</location>
    </subcellularLocation>
</comment>
<evidence type="ECO:0000256" key="1">
    <source>
        <dbReference type="ARBA" id="ARBA00004613"/>
    </source>
</evidence>
<keyword evidence="7" id="KW-0812">Transmembrane</keyword>
<dbReference type="GO" id="GO:0005737">
    <property type="term" value="C:cytoplasm"/>
    <property type="evidence" value="ECO:0007669"/>
    <property type="project" value="InterPro"/>
</dbReference>
<evidence type="ECO:0000259" key="10">
    <source>
        <dbReference type="Pfam" id="PF25023"/>
    </source>
</evidence>
<dbReference type="InterPro" id="IPR013517">
    <property type="entry name" value="FG-GAP"/>
</dbReference>
<feature type="domain" description="Insecticide toxin TcdB middle/C-terminal" evidence="8">
    <location>
        <begin position="918"/>
        <end position="1019"/>
    </location>
</feature>
<dbReference type="GO" id="GO:0005576">
    <property type="term" value="C:extracellular region"/>
    <property type="evidence" value="ECO:0007669"/>
    <property type="project" value="UniProtKB-SubCell"/>
</dbReference>
<feature type="region of interest" description="Disordered" evidence="6">
    <location>
        <begin position="2141"/>
        <end position="2160"/>
    </location>
</feature>
<feature type="transmembrane region" description="Helical" evidence="7">
    <location>
        <begin position="2491"/>
        <end position="2511"/>
    </location>
</feature>
<comment type="caution">
    <text evidence="11">The sequence shown here is derived from an EMBL/GenBank/DDBJ whole genome shotgun (WGS) entry which is preliminary data.</text>
</comment>
<dbReference type="Gene3D" id="2.180.10.10">
    <property type="entry name" value="RHS repeat-associated core"/>
    <property type="match status" value="1"/>
</dbReference>
<dbReference type="InterPro" id="IPR056823">
    <property type="entry name" value="TEN-like_YD-shell"/>
</dbReference>
<dbReference type="Pfam" id="PF03534">
    <property type="entry name" value="SpvB"/>
    <property type="match status" value="1"/>
</dbReference>
<keyword evidence="2" id="KW-0964">Secreted</keyword>
<feature type="region of interest" description="Disordered" evidence="6">
    <location>
        <begin position="1441"/>
        <end position="1462"/>
    </location>
</feature>
<protein>
    <submittedName>
        <fullName evidence="11">Uncharacterized protein</fullName>
    </submittedName>
</protein>
<evidence type="ECO:0000256" key="7">
    <source>
        <dbReference type="SAM" id="Phobius"/>
    </source>
</evidence>
<dbReference type="InterPro" id="IPR022044">
    <property type="entry name" value="TcdB_toxin_mid/C"/>
</dbReference>
<dbReference type="EMBL" id="BNBI01000008">
    <property type="protein sequence ID" value="GHF11316.1"/>
    <property type="molecule type" value="Genomic_DNA"/>
</dbReference>
<keyword evidence="7" id="KW-1133">Transmembrane helix</keyword>
<organism evidence="11 12">
    <name type="scientific">Streptomyces fumanus</name>
    <dbReference type="NCBI Taxonomy" id="67302"/>
    <lineage>
        <taxon>Bacteria</taxon>
        <taxon>Bacillati</taxon>
        <taxon>Actinomycetota</taxon>
        <taxon>Actinomycetes</taxon>
        <taxon>Kitasatosporales</taxon>
        <taxon>Streptomycetaceae</taxon>
        <taxon>Streptomyces</taxon>
    </lineage>
</organism>
<dbReference type="PRINTS" id="PR01341">
    <property type="entry name" value="SALSPVBPROT"/>
</dbReference>
<evidence type="ECO:0000313" key="11">
    <source>
        <dbReference type="EMBL" id="GHF11316.1"/>
    </source>
</evidence>
<reference evidence="11" key="2">
    <citation type="submission" date="2020-09" db="EMBL/GenBank/DDBJ databases">
        <authorList>
            <person name="Sun Q."/>
            <person name="Ohkuma M."/>
        </authorList>
    </citation>
    <scope>NUCLEOTIDE SEQUENCE</scope>
    <source>
        <strain evidence="11">JCM 4477</strain>
    </source>
</reference>
<feature type="transmembrane region" description="Helical" evidence="7">
    <location>
        <begin position="2517"/>
        <end position="2536"/>
    </location>
</feature>